<dbReference type="Gene3D" id="1.20.1540.10">
    <property type="entry name" value="Rhomboid-like"/>
    <property type="match status" value="1"/>
</dbReference>
<dbReference type="InterPro" id="IPR050925">
    <property type="entry name" value="Rhomboid_protease_S54"/>
</dbReference>
<dbReference type="PANTHER" id="PTHR43731">
    <property type="entry name" value="RHOMBOID PROTEASE"/>
    <property type="match status" value="1"/>
</dbReference>
<comment type="caution">
    <text evidence="9">The sequence shown here is derived from an EMBL/GenBank/DDBJ whole genome shotgun (WGS) entry which is preliminary data.</text>
</comment>
<dbReference type="EMBL" id="JBHSGW010000002">
    <property type="protein sequence ID" value="MFC4739239.1"/>
    <property type="molecule type" value="Genomic_DNA"/>
</dbReference>
<feature type="transmembrane region" description="Helical" evidence="7">
    <location>
        <begin position="240"/>
        <end position="257"/>
    </location>
</feature>
<keyword evidence="5 7" id="KW-1133">Transmembrane helix</keyword>
<dbReference type="InterPro" id="IPR022764">
    <property type="entry name" value="Peptidase_S54_rhomboid_dom"/>
</dbReference>
<dbReference type="InterPro" id="IPR035952">
    <property type="entry name" value="Rhomboid-like_sf"/>
</dbReference>
<evidence type="ECO:0000313" key="9">
    <source>
        <dbReference type="EMBL" id="MFC4739239.1"/>
    </source>
</evidence>
<feature type="transmembrane region" description="Helical" evidence="7">
    <location>
        <begin position="316"/>
        <end position="335"/>
    </location>
</feature>
<feature type="transmembrane region" description="Helical" evidence="7">
    <location>
        <begin position="294"/>
        <end position="310"/>
    </location>
</feature>
<comment type="similarity">
    <text evidence="2">Belongs to the peptidase S54 family.</text>
</comment>
<evidence type="ECO:0000256" key="3">
    <source>
        <dbReference type="ARBA" id="ARBA00022692"/>
    </source>
</evidence>
<feature type="transmembrane region" description="Helical" evidence="7">
    <location>
        <begin position="200"/>
        <end position="228"/>
    </location>
</feature>
<keyword evidence="10" id="KW-1185">Reference proteome</keyword>
<dbReference type="GO" id="GO:0006508">
    <property type="term" value="P:proteolysis"/>
    <property type="evidence" value="ECO:0007669"/>
    <property type="project" value="UniProtKB-KW"/>
</dbReference>
<protein>
    <submittedName>
        <fullName evidence="9">Rhomboid family intramembrane serine protease</fullName>
        <ecNumber evidence="9">3.4.21.-</ecNumber>
    </submittedName>
</protein>
<sequence>MNNKLLPEYTIEFEYSIDAKPYFHMLFSKAILDLNWSIGEININNIRATTTMSLSSWSEQIDIKLLDNKAVVSSKCIGNQILDWGKNKQNIELLLQKVEFLRTEINVNSVNTENFNDDVDEIQIERNLKINSLKKEKTFKDFFAIFIPTKDYLFTPILIIVNILFFVIMAFDGTNIIEPQGEKLILWGANVRELTLNGEWWRLISCMFMHIGILHLLMNLYALIFIGVLLEPLIGKNRFIVAYLTTGFIASTASLYWNTFAISAGASGAIFGLFGVFLALLTTTHIEKSVKKPMLIYISIYVGINLINGLKDGIDAAAHLGGLISGVIIGYVYYYGMINKENRDLNYWILGIVTFLGVSTSFLVIESIPNPLKYYQFEEDESISTDNSTGLKYFKLYESKMIDFEANESMAMDVFNYHSNDKEAYLYQLKDRSLYFWKENLNIVREIEKYSLPKEILDRNNMIKKYVILRIKQNDMLYNTLNLETDRYQKDLIEIGQEIDNIISLLQQ</sequence>
<evidence type="ECO:0000256" key="1">
    <source>
        <dbReference type="ARBA" id="ARBA00004141"/>
    </source>
</evidence>
<keyword evidence="9" id="KW-0645">Protease</keyword>
<evidence type="ECO:0000259" key="8">
    <source>
        <dbReference type="Pfam" id="PF01694"/>
    </source>
</evidence>
<feature type="transmembrane region" description="Helical" evidence="7">
    <location>
        <begin position="152"/>
        <end position="171"/>
    </location>
</feature>
<comment type="subcellular location">
    <subcellularLocation>
        <location evidence="1">Membrane</location>
        <topology evidence="1">Multi-pass membrane protein</topology>
    </subcellularLocation>
</comment>
<keyword evidence="6 7" id="KW-0472">Membrane</keyword>
<feature type="transmembrane region" description="Helical" evidence="7">
    <location>
        <begin position="347"/>
        <end position="365"/>
    </location>
</feature>
<name>A0ABV9P4R8_9FLAO</name>
<dbReference type="GO" id="GO:0008233">
    <property type="term" value="F:peptidase activity"/>
    <property type="evidence" value="ECO:0007669"/>
    <property type="project" value="UniProtKB-KW"/>
</dbReference>
<evidence type="ECO:0000256" key="4">
    <source>
        <dbReference type="ARBA" id="ARBA00022801"/>
    </source>
</evidence>
<dbReference type="EC" id="3.4.21.-" evidence="9"/>
<dbReference type="Proteomes" id="UP001595885">
    <property type="component" value="Unassembled WGS sequence"/>
</dbReference>
<proteinExistence type="inferred from homology"/>
<evidence type="ECO:0000256" key="2">
    <source>
        <dbReference type="ARBA" id="ARBA00009045"/>
    </source>
</evidence>
<feature type="transmembrane region" description="Helical" evidence="7">
    <location>
        <begin position="263"/>
        <end position="282"/>
    </location>
</feature>
<dbReference type="RefSeq" id="WP_379738531.1">
    <property type="nucleotide sequence ID" value="NZ_JBHSGW010000002.1"/>
</dbReference>
<dbReference type="Pfam" id="PF01694">
    <property type="entry name" value="Rhomboid"/>
    <property type="match status" value="1"/>
</dbReference>
<accession>A0ABV9P4R8</accession>
<organism evidence="9 10">
    <name type="scientific">Flavobacterium ponti</name>
    <dbReference type="NCBI Taxonomy" id="665133"/>
    <lineage>
        <taxon>Bacteria</taxon>
        <taxon>Pseudomonadati</taxon>
        <taxon>Bacteroidota</taxon>
        <taxon>Flavobacteriia</taxon>
        <taxon>Flavobacteriales</taxon>
        <taxon>Flavobacteriaceae</taxon>
        <taxon>Flavobacterium</taxon>
    </lineage>
</organism>
<feature type="domain" description="Peptidase S54 rhomboid" evidence="8">
    <location>
        <begin position="198"/>
        <end position="334"/>
    </location>
</feature>
<gene>
    <name evidence="9" type="ORF">ACFO3U_04470</name>
</gene>
<reference evidence="10" key="1">
    <citation type="journal article" date="2019" name="Int. J. Syst. Evol. Microbiol.">
        <title>The Global Catalogue of Microorganisms (GCM) 10K type strain sequencing project: providing services to taxonomists for standard genome sequencing and annotation.</title>
        <authorList>
            <consortium name="The Broad Institute Genomics Platform"/>
            <consortium name="The Broad Institute Genome Sequencing Center for Infectious Disease"/>
            <person name="Wu L."/>
            <person name="Ma J."/>
        </authorList>
    </citation>
    <scope>NUCLEOTIDE SEQUENCE [LARGE SCALE GENOMIC DNA]</scope>
    <source>
        <strain evidence="10">CCUG 50349</strain>
    </source>
</reference>
<dbReference type="PANTHER" id="PTHR43731:SF14">
    <property type="entry name" value="PRESENILIN-ASSOCIATED RHOMBOID-LIKE PROTEIN, MITOCHONDRIAL"/>
    <property type="match status" value="1"/>
</dbReference>
<dbReference type="SUPFAM" id="SSF144091">
    <property type="entry name" value="Rhomboid-like"/>
    <property type="match status" value="1"/>
</dbReference>
<evidence type="ECO:0000256" key="6">
    <source>
        <dbReference type="ARBA" id="ARBA00023136"/>
    </source>
</evidence>
<evidence type="ECO:0000313" key="10">
    <source>
        <dbReference type="Proteomes" id="UP001595885"/>
    </source>
</evidence>
<evidence type="ECO:0000256" key="7">
    <source>
        <dbReference type="SAM" id="Phobius"/>
    </source>
</evidence>
<keyword evidence="4 9" id="KW-0378">Hydrolase</keyword>
<evidence type="ECO:0000256" key="5">
    <source>
        <dbReference type="ARBA" id="ARBA00022989"/>
    </source>
</evidence>
<keyword evidence="3 7" id="KW-0812">Transmembrane</keyword>